<evidence type="ECO:0000313" key="4">
    <source>
        <dbReference type="Proteomes" id="UP000006621"/>
    </source>
</evidence>
<reference evidence="4" key="2">
    <citation type="submission" date="2011-06" db="EMBL/GenBank/DDBJ databases">
        <title>The complete genome of Flexistipes sinusarabici DSM 4947.</title>
        <authorList>
            <person name="Lucas S."/>
            <person name="Han J."/>
            <person name="Lapidus A."/>
            <person name="Bruce D."/>
            <person name="Goodwin L."/>
            <person name="Pitluck S."/>
            <person name="Peters L."/>
            <person name="Kyrpides N."/>
            <person name="Mavromatis K."/>
            <person name="Ivanova N."/>
            <person name="Mikhailova N."/>
            <person name="Chertkov O."/>
            <person name="Detter J.C."/>
            <person name="Tapia R."/>
            <person name="Han C."/>
            <person name="Land M."/>
            <person name="Hauser L."/>
            <person name="Markowitz V."/>
            <person name="Cheng J.-F."/>
            <person name="Hugenholtz P."/>
            <person name="Woyke T."/>
            <person name="Wu D."/>
            <person name="Spring S."/>
            <person name="Schroeder M."/>
            <person name="Brambilla E."/>
            <person name="Klenk H.-P."/>
            <person name="Eisen J.A."/>
        </authorList>
    </citation>
    <scope>NUCLEOTIDE SEQUENCE [LARGE SCALE GENOMIC DNA]</scope>
    <source>
        <strain evidence="4">DSM 4947 / MAS 10</strain>
    </source>
</reference>
<dbReference type="Proteomes" id="UP000006621">
    <property type="component" value="Chromosome"/>
</dbReference>
<organism evidence="3 4">
    <name type="scientific">Flexistipes sinusarabici (strain ATCC 49648 / DSM 4947 / MAS 10)</name>
    <dbReference type="NCBI Taxonomy" id="717231"/>
    <lineage>
        <taxon>Bacteria</taxon>
        <taxon>Pseudomonadati</taxon>
        <taxon>Deferribacterota</taxon>
        <taxon>Deferribacteres</taxon>
        <taxon>Deferribacterales</taxon>
        <taxon>Flexistipitaceae</taxon>
        <taxon>Flexistipes</taxon>
    </lineage>
</organism>
<evidence type="ECO:0000313" key="3">
    <source>
        <dbReference type="EMBL" id="AEI15251.1"/>
    </source>
</evidence>
<evidence type="ECO:0000259" key="2">
    <source>
        <dbReference type="Pfam" id="PF03787"/>
    </source>
</evidence>
<accession>F8E949</accession>
<keyword evidence="4" id="KW-1185">Reference proteome</keyword>
<feature type="domain" description="CRISPR type III-associated protein" evidence="2">
    <location>
        <begin position="18"/>
        <end position="162"/>
    </location>
</feature>
<keyword evidence="1" id="KW-0051">Antiviral defense</keyword>
<dbReference type="KEGG" id="fsi:Flexsi_1601"/>
<dbReference type="InterPro" id="IPR005537">
    <property type="entry name" value="RAMP_III_fam"/>
</dbReference>
<protein>
    <submittedName>
        <fullName evidence="3">CRISPR-associated protein TM1795 family protein</fullName>
    </submittedName>
</protein>
<dbReference type="AlphaFoldDB" id="F8E949"/>
<dbReference type="Pfam" id="PF03787">
    <property type="entry name" value="RAMPs"/>
    <property type="match status" value="1"/>
</dbReference>
<dbReference type="InterPro" id="IPR007522">
    <property type="entry name" value="CRISPR-assoc_prot_TM1795"/>
</dbReference>
<dbReference type="OrthoDB" id="190500at2"/>
<dbReference type="HOGENOM" id="CLU_050338_0_0_0"/>
<evidence type="ECO:0000256" key="1">
    <source>
        <dbReference type="ARBA" id="ARBA00023118"/>
    </source>
</evidence>
<gene>
    <name evidence="3" type="ordered locus">Flexsi_1601</name>
</gene>
<reference evidence="3 4" key="1">
    <citation type="journal article" date="2011" name="Stand. Genomic Sci.">
        <title>Genome sequence of the moderately thermophilic halophile Flexistipes sinusarabici strain (MAS10).</title>
        <authorList>
            <person name="Lapidus A."/>
            <person name="Chertkov O."/>
            <person name="Nolan M."/>
            <person name="Lucas S."/>
            <person name="Hammon N."/>
            <person name="Deshpande S."/>
            <person name="Cheng J.F."/>
            <person name="Tapia R."/>
            <person name="Han C."/>
            <person name="Goodwin L."/>
            <person name="Pitluck S."/>
            <person name="Liolios K."/>
            <person name="Pagani I."/>
            <person name="Ivanova N."/>
            <person name="Huntemann M."/>
            <person name="Mavromatis K."/>
            <person name="Mikhailova N."/>
            <person name="Pati A."/>
            <person name="Chen A."/>
            <person name="Palaniappan K."/>
            <person name="Land M."/>
            <person name="Hauser L."/>
            <person name="Brambilla E.M."/>
            <person name="Rohde M."/>
            <person name="Abt B."/>
            <person name="Spring S."/>
            <person name="Goker M."/>
            <person name="Bristow J."/>
            <person name="Eisen J.A."/>
            <person name="Markowitz V."/>
            <person name="Hugenholtz P."/>
            <person name="Kyrpides N.C."/>
            <person name="Klenk H.P."/>
            <person name="Woyke T."/>
        </authorList>
    </citation>
    <scope>NUCLEOTIDE SEQUENCE [LARGE SCALE GENOMIC DNA]</scope>
    <source>
        <strain evidence="4">DSM 4947 / MAS 10</strain>
    </source>
</reference>
<dbReference type="STRING" id="717231.Flexsi_1601"/>
<dbReference type="eggNOG" id="COG1367">
    <property type="taxonomic scope" value="Bacteria"/>
</dbReference>
<name>F8E949_FLESM</name>
<sequence>MGFNIARYRDIEEKIYEMEIVTPMFLGGADQNDAELRIPSIKGMLRFWWRALYGTDDLEQTIKNESEIFGNTDYKSPTTISFKNQNISISNEKLDNNNFSIYEYLAYGYRVKNNIKNYIEPKSSFSLKLSTLKMQEIENSINALCSFGGLGSKSRNGFGSLKIIDSKKFNTLDFLNQFRKRDMTTYTTISKQSKILFGKQHKTWKEALAEIGELYKQSKYFLKYQGDKRQLIAKSQGSRYAKPYFLHISKLDNDQYQGQILFMPYEYKDSSKTDEYLDTCEQMNEKIEELAGGNKWQ</sequence>
<dbReference type="RefSeq" id="WP_013886730.1">
    <property type="nucleotide sequence ID" value="NC_015672.1"/>
</dbReference>
<dbReference type="GO" id="GO:0051607">
    <property type="term" value="P:defense response to virus"/>
    <property type="evidence" value="ECO:0007669"/>
    <property type="project" value="UniProtKB-KW"/>
</dbReference>
<proteinExistence type="predicted"/>
<dbReference type="EMBL" id="CP002858">
    <property type="protein sequence ID" value="AEI15251.1"/>
    <property type="molecule type" value="Genomic_DNA"/>
</dbReference>
<dbReference type="NCBIfam" id="TIGR01894">
    <property type="entry name" value="cas_TM1795_cmr1"/>
    <property type="match status" value="1"/>
</dbReference>